<dbReference type="Gene3D" id="3.30.70.270">
    <property type="match status" value="1"/>
</dbReference>
<keyword evidence="2" id="KW-1185">Reference proteome</keyword>
<dbReference type="OrthoDB" id="2155711at2759"/>
<protein>
    <recommendedName>
        <fullName evidence="3">Reverse transcriptase domain-containing protein</fullName>
    </recommendedName>
</protein>
<organism evidence="1 2">
    <name type="scientific">Blyttiomyces helicus</name>
    <dbReference type="NCBI Taxonomy" id="388810"/>
    <lineage>
        <taxon>Eukaryota</taxon>
        <taxon>Fungi</taxon>
        <taxon>Fungi incertae sedis</taxon>
        <taxon>Chytridiomycota</taxon>
        <taxon>Chytridiomycota incertae sedis</taxon>
        <taxon>Chytridiomycetes</taxon>
        <taxon>Chytridiomycetes incertae sedis</taxon>
        <taxon>Blyttiomyces</taxon>
    </lineage>
</organism>
<evidence type="ECO:0000313" key="2">
    <source>
        <dbReference type="Proteomes" id="UP000269721"/>
    </source>
</evidence>
<evidence type="ECO:0000313" key="1">
    <source>
        <dbReference type="EMBL" id="RKO88023.1"/>
    </source>
</evidence>
<sequence length="53" mass="6142">ILDGKTWQSCLVYNDDIVLYSCTFQEQVQNIQQVFGRLSLANLHSWPQKVISN</sequence>
<feature type="non-terminal residue" evidence="1">
    <location>
        <position position="1"/>
    </location>
</feature>
<proteinExistence type="predicted"/>
<name>A0A4P9W968_9FUNG</name>
<evidence type="ECO:0008006" key="3">
    <source>
        <dbReference type="Google" id="ProtNLM"/>
    </source>
</evidence>
<dbReference type="EMBL" id="KZ996991">
    <property type="protein sequence ID" value="RKO88023.1"/>
    <property type="molecule type" value="Genomic_DNA"/>
</dbReference>
<dbReference type="InterPro" id="IPR043502">
    <property type="entry name" value="DNA/RNA_pol_sf"/>
</dbReference>
<dbReference type="AlphaFoldDB" id="A0A4P9W968"/>
<accession>A0A4P9W968</accession>
<dbReference type="SUPFAM" id="SSF56672">
    <property type="entry name" value="DNA/RNA polymerases"/>
    <property type="match status" value="1"/>
</dbReference>
<gene>
    <name evidence="1" type="ORF">BDK51DRAFT_19510</name>
</gene>
<dbReference type="InterPro" id="IPR043128">
    <property type="entry name" value="Rev_trsase/Diguanyl_cyclase"/>
</dbReference>
<dbReference type="Proteomes" id="UP000269721">
    <property type="component" value="Unassembled WGS sequence"/>
</dbReference>
<reference evidence="2" key="1">
    <citation type="journal article" date="2018" name="Nat. Microbiol.">
        <title>Leveraging single-cell genomics to expand the fungal tree of life.</title>
        <authorList>
            <person name="Ahrendt S.R."/>
            <person name="Quandt C.A."/>
            <person name="Ciobanu D."/>
            <person name="Clum A."/>
            <person name="Salamov A."/>
            <person name="Andreopoulos B."/>
            <person name="Cheng J.F."/>
            <person name="Woyke T."/>
            <person name="Pelin A."/>
            <person name="Henrissat B."/>
            <person name="Reynolds N.K."/>
            <person name="Benny G.L."/>
            <person name="Smith M.E."/>
            <person name="James T.Y."/>
            <person name="Grigoriev I.V."/>
        </authorList>
    </citation>
    <scope>NUCLEOTIDE SEQUENCE [LARGE SCALE GENOMIC DNA]</scope>
</reference>